<dbReference type="Proteomes" id="UP001353858">
    <property type="component" value="Unassembled WGS sequence"/>
</dbReference>
<feature type="repeat" description="WD" evidence="8">
    <location>
        <begin position="177"/>
        <end position="208"/>
    </location>
</feature>
<name>A0AAN7SJW9_9COLE</name>
<dbReference type="PANTHER" id="PTHR14344:SF3">
    <property type="entry name" value="WD REPEAT-CONTAINING PROTEIN 6"/>
    <property type="match status" value="1"/>
</dbReference>
<reference evidence="10" key="1">
    <citation type="submission" date="2023-01" db="EMBL/GenBank/DDBJ databases">
        <title>Key to firefly adult light organ development and bioluminescence: homeobox transcription factors regulate luciferase expression and transportation to peroxisome.</title>
        <authorList>
            <person name="Fu X."/>
        </authorList>
    </citation>
    <scope>NUCLEOTIDE SEQUENCE [LARGE SCALE GENOMIC DNA]</scope>
</reference>
<keyword evidence="4" id="KW-0819">tRNA processing</keyword>
<dbReference type="InterPro" id="IPR001680">
    <property type="entry name" value="WD40_rpt"/>
</dbReference>
<keyword evidence="2" id="KW-0963">Cytoplasm</keyword>
<evidence type="ECO:0000256" key="8">
    <source>
        <dbReference type="PROSITE-ProRule" id="PRU00221"/>
    </source>
</evidence>
<dbReference type="InterPro" id="IPR015943">
    <property type="entry name" value="WD40/YVTN_repeat-like_dom_sf"/>
</dbReference>
<evidence type="ECO:0000256" key="5">
    <source>
        <dbReference type="ARBA" id="ARBA00022737"/>
    </source>
</evidence>
<dbReference type="EMBL" id="JARPUR010000002">
    <property type="protein sequence ID" value="KAK4883259.1"/>
    <property type="molecule type" value="Genomic_DNA"/>
</dbReference>
<organism evidence="9 10">
    <name type="scientific">Aquatica leii</name>
    <dbReference type="NCBI Taxonomy" id="1421715"/>
    <lineage>
        <taxon>Eukaryota</taxon>
        <taxon>Metazoa</taxon>
        <taxon>Ecdysozoa</taxon>
        <taxon>Arthropoda</taxon>
        <taxon>Hexapoda</taxon>
        <taxon>Insecta</taxon>
        <taxon>Pterygota</taxon>
        <taxon>Neoptera</taxon>
        <taxon>Endopterygota</taxon>
        <taxon>Coleoptera</taxon>
        <taxon>Polyphaga</taxon>
        <taxon>Elateriformia</taxon>
        <taxon>Elateroidea</taxon>
        <taxon>Lampyridae</taxon>
        <taxon>Luciolinae</taxon>
        <taxon>Aquatica</taxon>
    </lineage>
</organism>
<dbReference type="Pfam" id="PF00400">
    <property type="entry name" value="WD40"/>
    <property type="match status" value="3"/>
</dbReference>
<proteinExistence type="inferred from homology"/>
<comment type="subcellular location">
    <subcellularLocation>
        <location evidence="1">Cytoplasm</location>
    </subcellularLocation>
</comment>
<evidence type="ECO:0000256" key="6">
    <source>
        <dbReference type="ARBA" id="ARBA00038255"/>
    </source>
</evidence>
<dbReference type="PROSITE" id="PS50082">
    <property type="entry name" value="WD_REPEATS_2"/>
    <property type="match status" value="1"/>
</dbReference>
<dbReference type="AlphaFoldDB" id="A0AAN7SJW9"/>
<dbReference type="InterPro" id="IPR036322">
    <property type="entry name" value="WD40_repeat_dom_sf"/>
</dbReference>
<evidence type="ECO:0000313" key="10">
    <source>
        <dbReference type="Proteomes" id="UP001353858"/>
    </source>
</evidence>
<evidence type="ECO:0000256" key="3">
    <source>
        <dbReference type="ARBA" id="ARBA00022574"/>
    </source>
</evidence>
<dbReference type="SMART" id="SM00320">
    <property type="entry name" value="WD40"/>
    <property type="match status" value="11"/>
</dbReference>
<evidence type="ECO:0000256" key="2">
    <source>
        <dbReference type="ARBA" id="ARBA00022490"/>
    </source>
</evidence>
<keyword evidence="5" id="KW-0677">Repeat</keyword>
<dbReference type="Gene3D" id="2.130.10.10">
    <property type="entry name" value="YVTN repeat-like/Quinoprotein amine dehydrogenase"/>
    <property type="match status" value="3"/>
</dbReference>
<evidence type="ECO:0000313" key="9">
    <source>
        <dbReference type="EMBL" id="KAK4883259.1"/>
    </source>
</evidence>
<dbReference type="PROSITE" id="PS50294">
    <property type="entry name" value="WD_REPEATS_REGION"/>
    <property type="match status" value="1"/>
</dbReference>
<gene>
    <name evidence="9" type="ORF">RN001_006578</name>
</gene>
<dbReference type="InterPro" id="IPR051973">
    <property type="entry name" value="tRNA_Anticodon_Mtase-Reg"/>
</dbReference>
<protein>
    <recommendedName>
        <fullName evidence="7">tRNA (34-2'-O)-methyltransferase regulator WDR6</fullName>
    </recommendedName>
</protein>
<accession>A0AAN7SJW9</accession>
<sequence>MFAIVPLITRTDVTCVSFINDHILAGIGGNVSIFDEHLELTKTVIVFKGQQIFGIVPNGSQTKSLIYGENQLKVLNNLDGYNQIAFIAFNEWILSAKWINLNQNIATVSMHNNVTLWTSDLKVIQTIACAERCILYSAHLVNDTWEDLIALSGTVFSQILLWCPSKGANFSSVLARLSGHKGVIFAIDYNESTGVICSTSDDRSARLWIPKCKNLTSELKLEKPEFLLKCTMFCHTARVFRCLVLDDCILTTGEDSLLVVWSLDGDIIRKIETHQGASVWSLAYNRRKNVVMTGGGDCGITLFPLQQNIVQEEVAVTNSELLKKTGILSNGNIVCTSEKGALLLYDIKKRHWFEIQKHEDLASYSLLEVSKCRNLLALAGYCGSIHVYKLDLHLVHICTHVVSSKSRIFALHWLSSEQFLTCEAEGRLQVWSIIEKDISPKSQFILPLSKERWTTSSCICNHGHIAVGDRKGNIYIFVSGNLTPLQIIKKAHNYQGVTNLYFKENVLVSLGRNSTVKCYQFYKTTFSTLSLDKLPFSWITSIYEDNNNQYLLGFLGNEFVVWDYKKRRTLFQFHCGGGHRSWDFYKIDDNITFAFIKERRVNLIQFNSNVLNIKDLVNGFHFNEINGAACFPVVGLKKTVLISGGEDTTLRVSIIDYEEQPKFTTKSVFKSHLSSIRTIIGCKLKSELECEEYLVFSAGGRAQIILWNLEIVTRGEEVVPVFSEKYSYYEQLNDESETRIMDLCTIVVNACVILIAATSNGTLKIFWVVKDAGDYKIELIGDVLYKLKCILKLKNLTIHDHHVVLSTSTDGNIVFWDFTSLVNELLNNCTKDVKSIHIIKSIHSHASGINSLDYKILDNNQCLVLTGGDDNTINVALVSFDLRNAKLTIEVLSTFTDSESHCAQVTGAFLNDDHFVTSSIDQKLNISKWKVENNRFICQYKQTHTCNIADIQGMQIWKHFNILYAIVYGKGIELYQISETER</sequence>
<dbReference type="SUPFAM" id="SSF50978">
    <property type="entry name" value="WD40 repeat-like"/>
    <property type="match status" value="3"/>
</dbReference>
<evidence type="ECO:0000256" key="1">
    <source>
        <dbReference type="ARBA" id="ARBA00004496"/>
    </source>
</evidence>
<keyword evidence="3 8" id="KW-0853">WD repeat</keyword>
<dbReference type="GO" id="GO:0005737">
    <property type="term" value="C:cytoplasm"/>
    <property type="evidence" value="ECO:0007669"/>
    <property type="project" value="UniProtKB-SubCell"/>
</dbReference>
<evidence type="ECO:0000256" key="4">
    <source>
        <dbReference type="ARBA" id="ARBA00022694"/>
    </source>
</evidence>
<comment type="caution">
    <text evidence="9">The sequence shown here is derived from an EMBL/GenBank/DDBJ whole genome shotgun (WGS) entry which is preliminary data.</text>
</comment>
<dbReference type="PANTHER" id="PTHR14344">
    <property type="entry name" value="WD REPEAT PROTEIN"/>
    <property type="match status" value="1"/>
</dbReference>
<keyword evidence="10" id="KW-1185">Reference proteome</keyword>
<evidence type="ECO:0000256" key="7">
    <source>
        <dbReference type="ARBA" id="ARBA00040154"/>
    </source>
</evidence>
<comment type="similarity">
    <text evidence="6">Belongs to the WD repeat WDR6 family.</text>
</comment>
<dbReference type="GO" id="GO:0030488">
    <property type="term" value="P:tRNA methylation"/>
    <property type="evidence" value="ECO:0007669"/>
    <property type="project" value="TreeGrafter"/>
</dbReference>